<accession>A0A814JJ96</accession>
<evidence type="ECO:0000313" key="2">
    <source>
        <dbReference type="Proteomes" id="UP000663882"/>
    </source>
</evidence>
<sequence>MSDIDSLLDQALAQQQNLNNLLSSSNSIQIHSIDPLFSPPICQQELNYLSLLSNDVQMHNSNPLPGPPINQQNTHCSSMVAHKSDASSSENVFKLLLNAKTDY</sequence>
<dbReference type="AlphaFoldDB" id="A0A814JJ96"/>
<organism evidence="1 2">
    <name type="scientific">Rotaria sordida</name>
    <dbReference type="NCBI Taxonomy" id="392033"/>
    <lineage>
        <taxon>Eukaryota</taxon>
        <taxon>Metazoa</taxon>
        <taxon>Spiralia</taxon>
        <taxon>Gnathifera</taxon>
        <taxon>Rotifera</taxon>
        <taxon>Eurotatoria</taxon>
        <taxon>Bdelloidea</taxon>
        <taxon>Philodinida</taxon>
        <taxon>Philodinidae</taxon>
        <taxon>Rotaria</taxon>
    </lineage>
</organism>
<proteinExistence type="predicted"/>
<reference evidence="1" key="1">
    <citation type="submission" date="2021-02" db="EMBL/GenBank/DDBJ databases">
        <authorList>
            <person name="Nowell W R."/>
        </authorList>
    </citation>
    <scope>NUCLEOTIDE SEQUENCE</scope>
</reference>
<protein>
    <submittedName>
        <fullName evidence="1">Uncharacterized protein</fullName>
    </submittedName>
</protein>
<gene>
    <name evidence="1" type="ORF">RFH988_LOCUS15980</name>
</gene>
<dbReference type="Proteomes" id="UP000663882">
    <property type="component" value="Unassembled WGS sequence"/>
</dbReference>
<evidence type="ECO:0000313" key="1">
    <source>
        <dbReference type="EMBL" id="CAF1036264.1"/>
    </source>
</evidence>
<dbReference type="EMBL" id="CAJNOO010000798">
    <property type="protein sequence ID" value="CAF1036264.1"/>
    <property type="molecule type" value="Genomic_DNA"/>
</dbReference>
<name>A0A814JJ96_9BILA</name>
<comment type="caution">
    <text evidence="1">The sequence shown here is derived from an EMBL/GenBank/DDBJ whole genome shotgun (WGS) entry which is preliminary data.</text>
</comment>